<dbReference type="Pfam" id="PF14223">
    <property type="entry name" value="Retrotran_gag_2"/>
    <property type="match status" value="1"/>
</dbReference>
<protein>
    <submittedName>
        <fullName evidence="1">Uncharacterized protein</fullName>
    </submittedName>
</protein>
<dbReference type="AlphaFoldDB" id="A0AAP0GAL1"/>
<comment type="caution">
    <text evidence="1">The sequence shown here is derived from an EMBL/GenBank/DDBJ whole genome shotgun (WGS) entry which is preliminary data.</text>
</comment>
<proteinExistence type="predicted"/>
<accession>A0AAP0GAL1</accession>
<evidence type="ECO:0000313" key="1">
    <source>
        <dbReference type="EMBL" id="KAK8948527.1"/>
    </source>
</evidence>
<name>A0AAP0GAL1_9ASPA</name>
<evidence type="ECO:0000313" key="2">
    <source>
        <dbReference type="Proteomes" id="UP001418222"/>
    </source>
</evidence>
<dbReference type="EMBL" id="JBBWWQ010000004">
    <property type="protein sequence ID" value="KAK8948527.1"/>
    <property type="molecule type" value="Genomic_DNA"/>
</dbReference>
<sequence length="133" mass="15504">MKERDIFYTVLSDYATTREDVDVFQWGKDDVLCMDYLRRSLCPRLVMTYGGCKTAKELWDRLNAHFQQEEGSLRIPLSEQFFNFIFDTNSSITSQIVELEKLRLKLADEQSVISDSLFVSLILHKLPPGWITS</sequence>
<gene>
    <name evidence="1" type="ORF">KSP39_PZI005080</name>
</gene>
<keyword evidence="2" id="KW-1185">Reference proteome</keyword>
<organism evidence="1 2">
    <name type="scientific">Platanthera zijinensis</name>
    <dbReference type="NCBI Taxonomy" id="2320716"/>
    <lineage>
        <taxon>Eukaryota</taxon>
        <taxon>Viridiplantae</taxon>
        <taxon>Streptophyta</taxon>
        <taxon>Embryophyta</taxon>
        <taxon>Tracheophyta</taxon>
        <taxon>Spermatophyta</taxon>
        <taxon>Magnoliopsida</taxon>
        <taxon>Liliopsida</taxon>
        <taxon>Asparagales</taxon>
        <taxon>Orchidaceae</taxon>
        <taxon>Orchidoideae</taxon>
        <taxon>Orchideae</taxon>
        <taxon>Orchidinae</taxon>
        <taxon>Platanthera</taxon>
    </lineage>
</organism>
<dbReference type="Proteomes" id="UP001418222">
    <property type="component" value="Unassembled WGS sequence"/>
</dbReference>
<reference evidence="1 2" key="1">
    <citation type="journal article" date="2022" name="Nat. Plants">
        <title>Genomes of leafy and leafless Platanthera orchids illuminate the evolution of mycoheterotrophy.</title>
        <authorList>
            <person name="Li M.H."/>
            <person name="Liu K.W."/>
            <person name="Li Z."/>
            <person name="Lu H.C."/>
            <person name="Ye Q.L."/>
            <person name="Zhang D."/>
            <person name="Wang J.Y."/>
            <person name="Li Y.F."/>
            <person name="Zhong Z.M."/>
            <person name="Liu X."/>
            <person name="Yu X."/>
            <person name="Liu D.K."/>
            <person name="Tu X.D."/>
            <person name="Liu B."/>
            <person name="Hao Y."/>
            <person name="Liao X.Y."/>
            <person name="Jiang Y.T."/>
            <person name="Sun W.H."/>
            <person name="Chen J."/>
            <person name="Chen Y.Q."/>
            <person name="Ai Y."/>
            <person name="Zhai J.W."/>
            <person name="Wu S.S."/>
            <person name="Zhou Z."/>
            <person name="Hsiao Y.Y."/>
            <person name="Wu W.L."/>
            <person name="Chen Y.Y."/>
            <person name="Lin Y.F."/>
            <person name="Hsu J.L."/>
            <person name="Li C.Y."/>
            <person name="Wang Z.W."/>
            <person name="Zhao X."/>
            <person name="Zhong W.Y."/>
            <person name="Ma X.K."/>
            <person name="Ma L."/>
            <person name="Huang J."/>
            <person name="Chen G.Z."/>
            <person name="Huang M.Z."/>
            <person name="Huang L."/>
            <person name="Peng D.H."/>
            <person name="Luo Y.B."/>
            <person name="Zou S.Q."/>
            <person name="Chen S.P."/>
            <person name="Lan S."/>
            <person name="Tsai W.C."/>
            <person name="Van de Peer Y."/>
            <person name="Liu Z.J."/>
        </authorList>
    </citation>
    <scope>NUCLEOTIDE SEQUENCE [LARGE SCALE GENOMIC DNA]</scope>
    <source>
        <strain evidence="1">Lor287</strain>
    </source>
</reference>